<feature type="transmembrane region" description="Helical" evidence="1">
    <location>
        <begin position="6"/>
        <end position="24"/>
    </location>
</feature>
<feature type="transmembrane region" description="Helical" evidence="1">
    <location>
        <begin position="36"/>
        <end position="57"/>
    </location>
</feature>
<dbReference type="EMBL" id="UINC01042565">
    <property type="protein sequence ID" value="SVB45373.1"/>
    <property type="molecule type" value="Genomic_DNA"/>
</dbReference>
<keyword evidence="1" id="KW-0472">Membrane</keyword>
<evidence type="ECO:0008006" key="3">
    <source>
        <dbReference type="Google" id="ProtNLM"/>
    </source>
</evidence>
<keyword evidence="1" id="KW-1133">Transmembrane helix</keyword>
<organism evidence="2">
    <name type="scientific">marine metagenome</name>
    <dbReference type="NCBI Taxonomy" id="408172"/>
    <lineage>
        <taxon>unclassified sequences</taxon>
        <taxon>metagenomes</taxon>
        <taxon>ecological metagenomes</taxon>
    </lineage>
</organism>
<dbReference type="PANTHER" id="PTHR36178:SF1">
    <property type="entry name" value="SODIUM_GLUTAMATE SYMPORTER"/>
    <property type="match status" value="1"/>
</dbReference>
<reference evidence="2" key="1">
    <citation type="submission" date="2018-05" db="EMBL/GenBank/DDBJ databases">
        <authorList>
            <person name="Lanie J.A."/>
            <person name="Ng W.-L."/>
            <person name="Kazmierczak K.M."/>
            <person name="Andrzejewski T.M."/>
            <person name="Davidsen T.M."/>
            <person name="Wayne K.J."/>
            <person name="Tettelin H."/>
            <person name="Glass J.I."/>
            <person name="Rusch D."/>
            <person name="Podicherti R."/>
            <person name="Tsui H.-C.T."/>
            <person name="Winkler M.E."/>
        </authorList>
    </citation>
    <scope>NUCLEOTIDE SEQUENCE</scope>
</reference>
<accession>A0A382E5Z0</accession>
<feature type="transmembrane region" description="Helical" evidence="1">
    <location>
        <begin position="233"/>
        <end position="253"/>
    </location>
</feature>
<proteinExistence type="predicted"/>
<evidence type="ECO:0000256" key="1">
    <source>
        <dbReference type="SAM" id="Phobius"/>
    </source>
</evidence>
<feature type="transmembrane region" description="Helical" evidence="1">
    <location>
        <begin position="101"/>
        <end position="121"/>
    </location>
</feature>
<dbReference type="PANTHER" id="PTHR36178">
    <property type="entry name" value="SLR0625 PROTEIN"/>
    <property type="match status" value="1"/>
</dbReference>
<feature type="non-terminal residue" evidence="2">
    <location>
        <position position="259"/>
    </location>
</feature>
<dbReference type="AlphaFoldDB" id="A0A382E5Z0"/>
<feature type="transmembrane region" description="Helical" evidence="1">
    <location>
        <begin position="167"/>
        <end position="191"/>
    </location>
</feature>
<dbReference type="GO" id="GO:0016020">
    <property type="term" value="C:membrane"/>
    <property type="evidence" value="ECO:0007669"/>
    <property type="project" value="InterPro"/>
</dbReference>
<dbReference type="GO" id="GO:0015813">
    <property type="term" value="P:L-glutamate transmembrane transport"/>
    <property type="evidence" value="ECO:0007669"/>
    <property type="project" value="InterPro"/>
</dbReference>
<protein>
    <recommendedName>
        <fullName evidence="3">Cation/H+ exchanger domain-containing protein</fullName>
    </recommendedName>
</protein>
<name>A0A382E5Z0_9ZZZZ</name>
<sequence length="259" mass="27836">MADSFHGVITFAFMVSMILVGTILRARIAILQPALIPASLLGGIIGFTLISLDLSLGFTNEDFVAFAFHFFTLSFMSLVLTGREPGGADRSIQPGGLWMSIGWTMSLVLQALAGLMVIVLYNEATGGELSEFLGILVTHGFTQGPGQAIAMGSIWQADFQIEGAIRFGLIYASLGFVVSFLVGVPAARYAIRHGLNENTAARLTREFVLGTHDVETRPSSGSQVTHSANVDSLVFHISILGVAYLLTHHYLLLMQSVTE</sequence>
<feature type="transmembrane region" description="Helical" evidence="1">
    <location>
        <begin position="133"/>
        <end position="155"/>
    </location>
</feature>
<evidence type="ECO:0000313" key="2">
    <source>
        <dbReference type="EMBL" id="SVB45373.1"/>
    </source>
</evidence>
<dbReference type="InterPro" id="IPR004445">
    <property type="entry name" value="GltS"/>
</dbReference>
<dbReference type="Pfam" id="PF03616">
    <property type="entry name" value="Glt_symporter"/>
    <property type="match status" value="1"/>
</dbReference>
<keyword evidence="1" id="KW-0812">Transmembrane</keyword>
<dbReference type="GO" id="GO:0015501">
    <property type="term" value="F:glutamate:sodium symporter activity"/>
    <property type="evidence" value="ECO:0007669"/>
    <property type="project" value="InterPro"/>
</dbReference>
<gene>
    <name evidence="2" type="ORF">METZ01_LOCUS198227</name>
</gene>
<feature type="transmembrane region" description="Helical" evidence="1">
    <location>
        <begin position="63"/>
        <end position="80"/>
    </location>
</feature>